<keyword evidence="3" id="KW-1185">Reference proteome</keyword>
<feature type="region of interest" description="Disordered" evidence="1">
    <location>
        <begin position="103"/>
        <end position="139"/>
    </location>
</feature>
<evidence type="ECO:0000313" key="2">
    <source>
        <dbReference type="EMBL" id="KAL3266198.1"/>
    </source>
</evidence>
<sequence>MRSSSSLDGPRVLLKDYIDRIYNICCLLRVNSRPTSDVVLIQPALIQTTSSMIAAACLTSAIRGLKLPSSQQAVLDICSIVGIDIVALEILVRVIDQAVEKVVPRSPEAEPQEKMSTQGYESPQYGQPNTPTEVDNIYF</sequence>
<dbReference type="EMBL" id="JABFTP020000001">
    <property type="protein sequence ID" value="KAL3266198.1"/>
    <property type="molecule type" value="Genomic_DNA"/>
</dbReference>
<name>A0ABD2MIK2_9CUCU</name>
<reference evidence="2 3" key="1">
    <citation type="journal article" date="2021" name="BMC Biol.">
        <title>Horizontally acquired antibacterial genes associated with adaptive radiation of ladybird beetles.</title>
        <authorList>
            <person name="Li H.S."/>
            <person name="Tang X.F."/>
            <person name="Huang Y.H."/>
            <person name="Xu Z.Y."/>
            <person name="Chen M.L."/>
            <person name="Du X.Y."/>
            <person name="Qiu B.Y."/>
            <person name="Chen P.T."/>
            <person name="Zhang W."/>
            <person name="Slipinski A."/>
            <person name="Escalona H.E."/>
            <person name="Waterhouse R.M."/>
            <person name="Zwick A."/>
            <person name="Pang H."/>
        </authorList>
    </citation>
    <scope>NUCLEOTIDE SEQUENCE [LARGE SCALE GENOMIC DNA]</scope>
    <source>
        <strain evidence="2">SYSU2018</strain>
    </source>
</reference>
<evidence type="ECO:0000256" key="1">
    <source>
        <dbReference type="SAM" id="MobiDB-lite"/>
    </source>
</evidence>
<gene>
    <name evidence="2" type="ORF">HHI36_010381</name>
</gene>
<protein>
    <recommendedName>
        <fullName evidence="4">Cyclin C-terminal domain-containing protein</fullName>
    </recommendedName>
</protein>
<comment type="caution">
    <text evidence="2">The sequence shown here is derived from an EMBL/GenBank/DDBJ whole genome shotgun (WGS) entry which is preliminary data.</text>
</comment>
<accession>A0ABD2MIK2</accession>
<evidence type="ECO:0000313" key="3">
    <source>
        <dbReference type="Proteomes" id="UP001516400"/>
    </source>
</evidence>
<organism evidence="2 3">
    <name type="scientific">Cryptolaemus montrouzieri</name>
    <dbReference type="NCBI Taxonomy" id="559131"/>
    <lineage>
        <taxon>Eukaryota</taxon>
        <taxon>Metazoa</taxon>
        <taxon>Ecdysozoa</taxon>
        <taxon>Arthropoda</taxon>
        <taxon>Hexapoda</taxon>
        <taxon>Insecta</taxon>
        <taxon>Pterygota</taxon>
        <taxon>Neoptera</taxon>
        <taxon>Endopterygota</taxon>
        <taxon>Coleoptera</taxon>
        <taxon>Polyphaga</taxon>
        <taxon>Cucujiformia</taxon>
        <taxon>Coccinelloidea</taxon>
        <taxon>Coccinellidae</taxon>
        <taxon>Scymninae</taxon>
        <taxon>Scymnini</taxon>
        <taxon>Cryptolaemus</taxon>
    </lineage>
</organism>
<dbReference type="Proteomes" id="UP001516400">
    <property type="component" value="Unassembled WGS sequence"/>
</dbReference>
<proteinExistence type="predicted"/>
<feature type="compositionally biased region" description="Basic and acidic residues" evidence="1">
    <location>
        <begin position="103"/>
        <end position="113"/>
    </location>
</feature>
<dbReference type="Gene3D" id="1.10.472.10">
    <property type="entry name" value="Cyclin-like"/>
    <property type="match status" value="1"/>
</dbReference>
<feature type="compositionally biased region" description="Polar residues" evidence="1">
    <location>
        <begin position="114"/>
        <end position="133"/>
    </location>
</feature>
<evidence type="ECO:0008006" key="4">
    <source>
        <dbReference type="Google" id="ProtNLM"/>
    </source>
</evidence>
<dbReference type="AlphaFoldDB" id="A0ABD2MIK2"/>